<gene>
    <name evidence="3" type="ORF">IAB63_01790</name>
</gene>
<evidence type="ECO:0000256" key="1">
    <source>
        <dbReference type="ARBA" id="ARBA00022723"/>
    </source>
</evidence>
<proteinExistence type="predicted"/>
<dbReference type="FunFam" id="3.30.70.100:FF:000001">
    <property type="entry name" value="ATPase copper transporting beta"/>
    <property type="match status" value="1"/>
</dbReference>
<evidence type="ECO:0000313" key="3">
    <source>
        <dbReference type="EMBL" id="HIU01967.1"/>
    </source>
</evidence>
<evidence type="ECO:0000259" key="2">
    <source>
        <dbReference type="PROSITE" id="PS50846"/>
    </source>
</evidence>
<reference evidence="3" key="1">
    <citation type="submission" date="2020-10" db="EMBL/GenBank/DDBJ databases">
        <authorList>
            <person name="Gilroy R."/>
        </authorList>
    </citation>
    <scope>NUCLEOTIDE SEQUENCE</scope>
    <source>
        <strain evidence="3">CHK187-14744</strain>
    </source>
</reference>
<dbReference type="Pfam" id="PF00403">
    <property type="entry name" value="HMA"/>
    <property type="match status" value="1"/>
</dbReference>
<comment type="caution">
    <text evidence="3">The sequence shown here is derived from an EMBL/GenBank/DDBJ whole genome shotgun (WGS) entry which is preliminary data.</text>
</comment>
<dbReference type="SUPFAM" id="SSF55008">
    <property type="entry name" value="HMA, heavy metal-associated domain"/>
    <property type="match status" value="1"/>
</dbReference>
<keyword evidence="1" id="KW-0479">Metal-binding</keyword>
<organism evidence="3 4">
    <name type="scientific">Candidatus Onthocola gallistercoris</name>
    <dbReference type="NCBI Taxonomy" id="2840876"/>
    <lineage>
        <taxon>Bacteria</taxon>
        <taxon>Bacillati</taxon>
        <taxon>Bacillota</taxon>
        <taxon>Bacilli</taxon>
        <taxon>Candidatus Onthocola</taxon>
    </lineage>
</organism>
<feature type="domain" description="HMA" evidence="2">
    <location>
        <begin position="53"/>
        <end position="117"/>
    </location>
</feature>
<accession>A0A9D1KW35</accession>
<dbReference type="EMBL" id="DVLT01000011">
    <property type="protein sequence ID" value="HIU01967.1"/>
    <property type="molecule type" value="Genomic_DNA"/>
</dbReference>
<protein>
    <submittedName>
        <fullName evidence="3">Heavy-metal-associated domain-containing protein</fullName>
    </submittedName>
</protein>
<name>A0A9D1KW35_9FIRM</name>
<dbReference type="InterPro" id="IPR006121">
    <property type="entry name" value="HMA_dom"/>
</dbReference>
<dbReference type="InterPro" id="IPR017969">
    <property type="entry name" value="Heavy-metal-associated_CS"/>
</dbReference>
<dbReference type="Gene3D" id="3.30.70.100">
    <property type="match status" value="1"/>
</dbReference>
<dbReference type="PROSITE" id="PS01047">
    <property type="entry name" value="HMA_1"/>
    <property type="match status" value="1"/>
</dbReference>
<dbReference type="GO" id="GO:0046872">
    <property type="term" value="F:metal ion binding"/>
    <property type="evidence" value="ECO:0007669"/>
    <property type="project" value="UniProtKB-KW"/>
</dbReference>
<dbReference type="Proteomes" id="UP000824164">
    <property type="component" value="Unassembled WGS sequence"/>
</dbReference>
<evidence type="ECO:0000313" key="4">
    <source>
        <dbReference type="Proteomes" id="UP000824164"/>
    </source>
</evidence>
<dbReference type="AlphaFoldDB" id="A0A9D1KW35"/>
<reference evidence="3" key="2">
    <citation type="journal article" date="2021" name="PeerJ">
        <title>Extensive microbial diversity within the chicken gut microbiome revealed by metagenomics and culture.</title>
        <authorList>
            <person name="Gilroy R."/>
            <person name="Ravi A."/>
            <person name="Getino M."/>
            <person name="Pursley I."/>
            <person name="Horton D.L."/>
            <person name="Alikhan N.F."/>
            <person name="Baker D."/>
            <person name="Gharbi K."/>
            <person name="Hall N."/>
            <person name="Watson M."/>
            <person name="Adriaenssens E.M."/>
            <person name="Foster-Nyarko E."/>
            <person name="Jarju S."/>
            <person name="Secka A."/>
            <person name="Antonio M."/>
            <person name="Oren A."/>
            <person name="Chaudhuri R.R."/>
            <person name="La Ragione R."/>
            <person name="Hildebrand F."/>
            <person name="Pallen M.J."/>
        </authorList>
    </citation>
    <scope>NUCLEOTIDE SEQUENCE</scope>
    <source>
        <strain evidence="3">CHK187-14744</strain>
    </source>
</reference>
<dbReference type="CDD" id="cd00371">
    <property type="entry name" value="HMA"/>
    <property type="match status" value="1"/>
</dbReference>
<sequence length="120" mass="12974">MVDVIILIIVAVIIVFAFRGSVKHFKGEGSCCGGGTKGLIKEEDKVLEKSKLGEKIIKIEGMHCEHCKQSVTSALNKIDGVAAIVNLKKGEAAVSYDRPIDESQLKKVVEEAGYHVVSIH</sequence>
<dbReference type="PROSITE" id="PS50846">
    <property type="entry name" value="HMA_2"/>
    <property type="match status" value="1"/>
</dbReference>
<dbReference type="InterPro" id="IPR036163">
    <property type="entry name" value="HMA_dom_sf"/>
</dbReference>